<keyword evidence="3" id="KW-1185">Reference proteome</keyword>
<proteinExistence type="predicted"/>
<reference evidence="4" key="2">
    <citation type="submission" date="2025-08" db="UniProtKB">
        <authorList>
            <consortium name="RefSeq"/>
        </authorList>
    </citation>
    <scope>IDENTIFICATION</scope>
</reference>
<evidence type="ECO:0000259" key="2">
    <source>
        <dbReference type="Pfam" id="PF03732"/>
    </source>
</evidence>
<gene>
    <name evidence="4" type="primary">LOC107009362</name>
</gene>
<dbReference type="RefSeq" id="XP_027770905.1">
    <property type="nucleotide sequence ID" value="XM_027915104.1"/>
</dbReference>
<protein>
    <submittedName>
        <fullName evidence="4">Uncharacterized protein LOC107009362</fullName>
    </submittedName>
</protein>
<organism evidence="3 4">
    <name type="scientific">Solanum pennellii</name>
    <name type="common">Tomato</name>
    <name type="synonym">Lycopersicon pennellii</name>
    <dbReference type="NCBI Taxonomy" id="28526"/>
    <lineage>
        <taxon>Eukaryota</taxon>
        <taxon>Viridiplantae</taxon>
        <taxon>Streptophyta</taxon>
        <taxon>Embryophyta</taxon>
        <taxon>Tracheophyta</taxon>
        <taxon>Spermatophyta</taxon>
        <taxon>Magnoliopsida</taxon>
        <taxon>eudicotyledons</taxon>
        <taxon>Gunneridae</taxon>
        <taxon>Pentapetalae</taxon>
        <taxon>asterids</taxon>
        <taxon>lamiids</taxon>
        <taxon>Solanales</taxon>
        <taxon>Solanaceae</taxon>
        <taxon>Solanoideae</taxon>
        <taxon>Solaneae</taxon>
        <taxon>Solanum</taxon>
        <taxon>Solanum subgen. Lycopersicon</taxon>
    </lineage>
</organism>
<dbReference type="InterPro" id="IPR005162">
    <property type="entry name" value="Retrotrans_gag_dom"/>
</dbReference>
<evidence type="ECO:0000256" key="1">
    <source>
        <dbReference type="SAM" id="MobiDB-lite"/>
    </source>
</evidence>
<reference evidence="3" key="1">
    <citation type="journal article" date="2014" name="Nat. Genet.">
        <title>The genome of the stress-tolerant wild tomato species Solanum pennellii.</title>
        <authorList>
            <person name="Bolger A."/>
            <person name="Scossa F."/>
            <person name="Bolger M.E."/>
            <person name="Lanz C."/>
            <person name="Maumus F."/>
            <person name="Tohge T."/>
            <person name="Quesneville H."/>
            <person name="Alseekh S."/>
            <person name="Sorensen I."/>
            <person name="Lichtenstein G."/>
            <person name="Fich E.A."/>
            <person name="Conte M."/>
            <person name="Keller H."/>
            <person name="Schneeberger K."/>
            <person name="Schwacke R."/>
            <person name="Ofner I."/>
            <person name="Vrebalov J."/>
            <person name="Xu Y."/>
            <person name="Osorio S."/>
            <person name="Aflitos S.A."/>
            <person name="Schijlen E."/>
            <person name="Jimenez-Gomez J.M."/>
            <person name="Ryngajllo M."/>
            <person name="Kimura S."/>
            <person name="Kumar R."/>
            <person name="Koenig D."/>
            <person name="Headland L.R."/>
            <person name="Maloof J.N."/>
            <person name="Sinha N."/>
            <person name="van Ham R.C."/>
            <person name="Lankhorst R.K."/>
            <person name="Mao L."/>
            <person name="Vogel A."/>
            <person name="Arsova B."/>
            <person name="Panstruga R."/>
            <person name="Fei Z."/>
            <person name="Rose J.K."/>
            <person name="Zamir D."/>
            <person name="Carrari F."/>
            <person name="Giovannoni J.J."/>
            <person name="Weigel D."/>
            <person name="Usadel B."/>
            <person name="Fernie A.R."/>
        </authorList>
    </citation>
    <scope>NUCLEOTIDE SEQUENCE [LARGE SCALE GENOMIC DNA]</scope>
    <source>
        <strain evidence="3">cv. LA0716</strain>
    </source>
</reference>
<dbReference type="Proteomes" id="UP000694930">
    <property type="component" value="Chromosome 2"/>
</dbReference>
<dbReference type="GeneID" id="107009362"/>
<feature type="region of interest" description="Disordered" evidence="1">
    <location>
        <begin position="109"/>
        <end position="175"/>
    </location>
</feature>
<sequence length="256" mass="29033">MLADSRARGDVPITWDVLKTAFLERFFPREQREAKFEEFINPRLGGVSVKEYSLKFVNLSKHASSLVANSRDEMSRFVTGVSEDLVEDCRASMLHDSMDLGRLMVHTQQMEESRRKRKVHESKKPRIADLAGPSSGKSSFGVNNRPKFNRHSGNFVSSGNVSAKVNESGPIKGNDRNVQRKSKFCGKCGPPHRGECLIGTNTCLGCGKTRHMVRDFPQMVIKTRKNLSLSRKLMLQPNLLRGIDFMHRKVEKRERS</sequence>
<dbReference type="PANTHER" id="PTHR34482:SF57">
    <property type="entry name" value="RETROTRANSPOSON GAG DOMAIN-CONTAINING PROTEIN"/>
    <property type="match status" value="1"/>
</dbReference>
<dbReference type="Pfam" id="PF03732">
    <property type="entry name" value="Retrotrans_gag"/>
    <property type="match status" value="1"/>
</dbReference>
<evidence type="ECO:0000313" key="4">
    <source>
        <dbReference type="RefSeq" id="XP_027770905.1"/>
    </source>
</evidence>
<dbReference type="PANTHER" id="PTHR34482">
    <property type="entry name" value="DNA DAMAGE-INDUCIBLE PROTEIN 1-LIKE"/>
    <property type="match status" value="1"/>
</dbReference>
<name>A0ABM1V587_SOLPN</name>
<accession>A0ABM1V587</accession>
<feature type="compositionally biased region" description="Polar residues" evidence="1">
    <location>
        <begin position="151"/>
        <end position="165"/>
    </location>
</feature>
<feature type="domain" description="Retrotransposon gag" evidence="2">
    <location>
        <begin position="10"/>
        <end position="82"/>
    </location>
</feature>
<evidence type="ECO:0000313" key="3">
    <source>
        <dbReference type="Proteomes" id="UP000694930"/>
    </source>
</evidence>